<organism evidence="1 2">
    <name type="scientific">Liquidambar formosana</name>
    <name type="common">Formosan gum</name>
    <dbReference type="NCBI Taxonomy" id="63359"/>
    <lineage>
        <taxon>Eukaryota</taxon>
        <taxon>Viridiplantae</taxon>
        <taxon>Streptophyta</taxon>
        <taxon>Embryophyta</taxon>
        <taxon>Tracheophyta</taxon>
        <taxon>Spermatophyta</taxon>
        <taxon>Magnoliopsida</taxon>
        <taxon>eudicotyledons</taxon>
        <taxon>Gunneridae</taxon>
        <taxon>Pentapetalae</taxon>
        <taxon>Saxifragales</taxon>
        <taxon>Altingiaceae</taxon>
        <taxon>Liquidambar</taxon>
    </lineage>
</organism>
<sequence length="238" mass="27391">MARLIRPIRRTVVASSKTLIQQQPSLCIQKPILNPHIQSRTCMSEMRRSAFEGNVLRLLRQEIQFELERSPPKQPATKFGSFVVEERPGEQWIRLRKKFGEKEEIKIEVTMFDGSIPAPKSGGGVDTGEDVELHITFIVNISKGDGGDVLEFMCSAWPDSIDIQKLFMHGRDQTVAQPYTGPEFKELDDELQNSLYEFLERRGINDELAVFLHEYVTNKDKTEFIRWMGSVKSFIEKK</sequence>
<gene>
    <name evidence="1" type="ORF">L1049_005225</name>
</gene>
<dbReference type="SUPFAM" id="SSF54529">
    <property type="entry name" value="Mitochondrial glycoprotein MAM33-like"/>
    <property type="match status" value="1"/>
</dbReference>
<dbReference type="Proteomes" id="UP001415857">
    <property type="component" value="Unassembled WGS sequence"/>
</dbReference>
<evidence type="ECO:0000313" key="1">
    <source>
        <dbReference type="EMBL" id="KAK9282311.1"/>
    </source>
</evidence>
<accession>A0AAP0WZ27</accession>
<dbReference type="GO" id="GO:0005759">
    <property type="term" value="C:mitochondrial matrix"/>
    <property type="evidence" value="ECO:0007669"/>
    <property type="project" value="InterPro"/>
</dbReference>
<dbReference type="AlphaFoldDB" id="A0AAP0WZ27"/>
<dbReference type="FunFam" id="3.10.280.10:FF:000003">
    <property type="entry name" value="Mitochondrial glycoprotein"/>
    <property type="match status" value="1"/>
</dbReference>
<reference evidence="1 2" key="1">
    <citation type="journal article" date="2024" name="Plant J.">
        <title>Genome sequences and population genomics reveal climatic adaptation and genomic divergence between two closely related sweetgum species.</title>
        <authorList>
            <person name="Xu W.Q."/>
            <person name="Ren C.Q."/>
            <person name="Zhang X.Y."/>
            <person name="Comes H.P."/>
            <person name="Liu X.H."/>
            <person name="Li Y.G."/>
            <person name="Kettle C.J."/>
            <person name="Jalonen R."/>
            <person name="Gaisberger H."/>
            <person name="Ma Y.Z."/>
            <person name="Qiu Y.X."/>
        </authorList>
    </citation>
    <scope>NUCLEOTIDE SEQUENCE [LARGE SCALE GENOMIC DNA]</scope>
    <source>
        <strain evidence="1">Hangzhou</strain>
    </source>
</reference>
<dbReference type="EMBL" id="JBBPBK010000007">
    <property type="protein sequence ID" value="KAK9282311.1"/>
    <property type="molecule type" value="Genomic_DNA"/>
</dbReference>
<evidence type="ECO:0000313" key="2">
    <source>
        <dbReference type="Proteomes" id="UP001415857"/>
    </source>
</evidence>
<dbReference type="Pfam" id="PF02330">
    <property type="entry name" value="MAM33"/>
    <property type="match status" value="1"/>
</dbReference>
<dbReference type="InterPro" id="IPR003428">
    <property type="entry name" value="MAM33"/>
</dbReference>
<keyword evidence="2" id="KW-1185">Reference proteome</keyword>
<dbReference type="Gene3D" id="3.10.280.10">
    <property type="entry name" value="Mitochondrial glycoprotein"/>
    <property type="match status" value="1"/>
</dbReference>
<evidence type="ECO:0008006" key="3">
    <source>
        <dbReference type="Google" id="ProtNLM"/>
    </source>
</evidence>
<comment type="caution">
    <text evidence="1">The sequence shown here is derived from an EMBL/GenBank/DDBJ whole genome shotgun (WGS) entry which is preliminary data.</text>
</comment>
<protein>
    <recommendedName>
        <fullName evidence="3">Mitochondrial glycoprotein</fullName>
    </recommendedName>
</protein>
<name>A0AAP0WZ27_LIQFO</name>
<dbReference type="PANTHER" id="PTHR10826">
    <property type="entry name" value="COMPLEMENT COMPONENT 1"/>
    <property type="match status" value="1"/>
</dbReference>
<proteinExistence type="predicted"/>
<dbReference type="InterPro" id="IPR036561">
    <property type="entry name" value="MAM33_sf"/>
</dbReference>
<dbReference type="PANTHER" id="PTHR10826:SF36">
    <property type="entry name" value="OS08G0439900 PROTEIN"/>
    <property type="match status" value="1"/>
</dbReference>